<dbReference type="Gene3D" id="2.60.40.1240">
    <property type="match status" value="1"/>
</dbReference>
<reference evidence="4 5" key="1">
    <citation type="submission" date="2018-01" db="EMBL/GenBank/DDBJ databases">
        <title>Whole genome sequence of Melissococcus plutonius DAT561.</title>
        <authorList>
            <person name="Okumura K."/>
            <person name="Takamatsu D."/>
            <person name="Okura M."/>
        </authorList>
    </citation>
    <scope>NUCLEOTIDE SEQUENCE [LARGE SCALE GENOMIC DNA]</scope>
    <source>
        <strain evidence="4 5">DAT561</strain>
    </source>
</reference>
<keyword evidence="2" id="KW-0812">Transmembrane</keyword>
<dbReference type="RefSeq" id="WP_126347233.1">
    <property type="nucleotide sequence ID" value="NZ_AP018492.1"/>
</dbReference>
<feature type="domain" description="DUF4352" evidence="3">
    <location>
        <begin position="57"/>
        <end position="141"/>
    </location>
</feature>
<evidence type="ECO:0000256" key="2">
    <source>
        <dbReference type="SAM" id="Phobius"/>
    </source>
</evidence>
<dbReference type="InterPro" id="IPR029050">
    <property type="entry name" value="Immunoprotect_excell_Ig-like"/>
</dbReference>
<gene>
    <name evidence="4" type="ORF">DAT561_0927</name>
</gene>
<evidence type="ECO:0000313" key="4">
    <source>
        <dbReference type="EMBL" id="BBC61039.1"/>
    </source>
</evidence>
<dbReference type="InterPro" id="IPR029051">
    <property type="entry name" value="DUF4352"/>
</dbReference>
<proteinExistence type="predicted"/>
<dbReference type="AlphaFoldDB" id="A0A2Z5Y2J2"/>
<keyword evidence="2" id="KW-0472">Membrane</keyword>
<sequence length="175" mass="19416">MAKVKKPIYKRIWFWIVLVVLVIAIGGVATSGSDNGGEKVEQKSSAKTKEKESDKFYKIGDTVQVGDVEYTLKHVELTDERNEFDDKKPAQVVKISYTVKNNSDKDIPVGADVNVYGSDNKKSDSYANEHTMGSVASGKEMECITHFGLNQTGDIEIHFSPLVSFENPAKFKAHI</sequence>
<evidence type="ECO:0000313" key="5">
    <source>
        <dbReference type="Proteomes" id="UP000269226"/>
    </source>
</evidence>
<dbReference type="GeneID" id="57043478"/>
<dbReference type="Proteomes" id="UP000269226">
    <property type="component" value="Chromosome"/>
</dbReference>
<dbReference type="Pfam" id="PF11611">
    <property type="entry name" value="DUF4352"/>
    <property type="match status" value="1"/>
</dbReference>
<accession>A0A2Z5Y2J2</accession>
<keyword evidence="2" id="KW-1133">Transmembrane helix</keyword>
<evidence type="ECO:0000256" key="1">
    <source>
        <dbReference type="ARBA" id="ARBA00022729"/>
    </source>
</evidence>
<evidence type="ECO:0000259" key="3">
    <source>
        <dbReference type="Pfam" id="PF11611"/>
    </source>
</evidence>
<protein>
    <submittedName>
        <fullName evidence="4">Putative superinfection immunity protein</fullName>
    </submittedName>
</protein>
<dbReference type="EMBL" id="AP018492">
    <property type="protein sequence ID" value="BBC61039.1"/>
    <property type="molecule type" value="Genomic_DNA"/>
</dbReference>
<feature type="transmembrane region" description="Helical" evidence="2">
    <location>
        <begin position="12"/>
        <end position="32"/>
    </location>
</feature>
<name>A0A2Z5Y2J2_9ENTE</name>
<keyword evidence="1" id="KW-0732">Signal</keyword>
<organism evidence="4 5">
    <name type="scientific">Melissococcus plutonius</name>
    <dbReference type="NCBI Taxonomy" id="33970"/>
    <lineage>
        <taxon>Bacteria</taxon>
        <taxon>Bacillati</taxon>
        <taxon>Bacillota</taxon>
        <taxon>Bacilli</taxon>
        <taxon>Lactobacillales</taxon>
        <taxon>Enterococcaceae</taxon>
        <taxon>Melissococcus</taxon>
    </lineage>
</organism>